<protein>
    <submittedName>
        <fullName evidence="1">DUF1365 domain-containing protein</fullName>
    </submittedName>
</protein>
<gene>
    <name evidence="1" type="ORF">F6W21_12810</name>
</gene>
<dbReference type="Proteomes" id="UP000868497">
    <property type="component" value="Unassembled WGS sequence"/>
</dbReference>
<evidence type="ECO:0000313" key="2">
    <source>
        <dbReference type="Proteomes" id="UP000868497"/>
    </source>
</evidence>
<dbReference type="AlphaFoldDB" id="A0AAD3UKA1"/>
<sequence length="209" mass="23549">MAFGLEIRDSSGRIFATPETPCMHFIKKMYFNANKGLSTFELGVSSEIHVACYLRINRMVEIHSRQIPENGSWIMSLRAKSQVDGFFYIFTSEIPPDSELVGIEMYNENGARVFSTAAKPLQNKTVVMDKDSMRKVKLSHPAATIAIPQIYWWRKFGNVGILNLETPCAYDNVIELGNMGAGLTGSWRHDLPYLPNGNVVNYINSALYD</sequence>
<evidence type="ECO:0000313" key="1">
    <source>
        <dbReference type="EMBL" id="HAU4357209.1"/>
    </source>
</evidence>
<reference evidence="1" key="2">
    <citation type="submission" date="2019-09" db="EMBL/GenBank/DDBJ databases">
        <authorList>
            <consortium name="NCBI Pathogen Detection Project"/>
        </authorList>
    </citation>
    <scope>NUCLEOTIDE SEQUENCE</scope>
    <source>
        <strain evidence="1">AUSMDU00005748</strain>
    </source>
</reference>
<comment type="caution">
    <text evidence="1">The sequence shown here is derived from an EMBL/GenBank/DDBJ whole genome shotgun (WGS) entry which is preliminary data.</text>
</comment>
<dbReference type="EMBL" id="DACXIC010000013">
    <property type="protein sequence ID" value="HAU4357209.1"/>
    <property type="molecule type" value="Genomic_DNA"/>
</dbReference>
<reference evidence="1" key="1">
    <citation type="journal article" date="2018" name="Genome Biol.">
        <title>SKESA: strategic k-mer extension for scrupulous assemblies.</title>
        <authorList>
            <person name="Souvorov A."/>
            <person name="Agarwala R."/>
            <person name="Lipman D.J."/>
        </authorList>
    </citation>
    <scope>NUCLEOTIDE SEQUENCE</scope>
    <source>
        <strain evidence="1">AUSMDU00005748</strain>
    </source>
</reference>
<accession>A0AAD3UKA1</accession>
<dbReference type="RefSeq" id="WP_016807898.1">
    <property type="nucleotide sequence ID" value="NZ_JAPJJW010000003.1"/>
</dbReference>
<proteinExistence type="predicted"/>
<name>A0AAD3UKA1_KLEOX</name>
<organism evidence="1 2">
    <name type="scientific">Klebsiella oxytoca</name>
    <dbReference type="NCBI Taxonomy" id="571"/>
    <lineage>
        <taxon>Bacteria</taxon>
        <taxon>Pseudomonadati</taxon>
        <taxon>Pseudomonadota</taxon>
        <taxon>Gammaproteobacteria</taxon>
        <taxon>Enterobacterales</taxon>
        <taxon>Enterobacteriaceae</taxon>
        <taxon>Klebsiella/Raoultella group</taxon>
        <taxon>Klebsiella</taxon>
    </lineage>
</organism>